<gene>
    <name evidence="5" type="ORF">DP923_00990</name>
</gene>
<dbReference type="InterPro" id="IPR008278">
    <property type="entry name" value="4-PPantetheinyl_Trfase_dom"/>
</dbReference>
<name>A0A364RHA4_9BACT</name>
<dbReference type="GO" id="GO:0005829">
    <property type="term" value="C:cytosol"/>
    <property type="evidence" value="ECO:0007669"/>
    <property type="project" value="TreeGrafter"/>
</dbReference>
<dbReference type="GO" id="GO:0019878">
    <property type="term" value="P:lysine biosynthetic process via aminoadipic acid"/>
    <property type="evidence" value="ECO:0007669"/>
    <property type="project" value="TreeGrafter"/>
</dbReference>
<dbReference type="RefSeq" id="WP_112303719.1">
    <property type="nucleotide sequence ID" value="NZ_QMDV01000001.1"/>
</dbReference>
<dbReference type="SUPFAM" id="SSF56214">
    <property type="entry name" value="4'-phosphopantetheinyl transferase"/>
    <property type="match status" value="2"/>
</dbReference>
<dbReference type="PANTHER" id="PTHR12215:SF10">
    <property type="entry name" value="L-AMINOADIPATE-SEMIALDEHYDE DEHYDROGENASE-PHOSPHOPANTETHEINYL TRANSFERASE"/>
    <property type="match status" value="1"/>
</dbReference>
<protein>
    <submittedName>
        <fullName evidence="5">4-phosphopantetheinyl transferase</fullName>
    </submittedName>
</protein>
<dbReference type="GO" id="GO:0000287">
    <property type="term" value="F:magnesium ion binding"/>
    <property type="evidence" value="ECO:0007669"/>
    <property type="project" value="InterPro"/>
</dbReference>
<dbReference type="InterPro" id="IPR041354">
    <property type="entry name" value="4PPT_N"/>
</dbReference>
<dbReference type="Gene3D" id="3.90.470.20">
    <property type="entry name" value="4'-phosphopantetheinyl transferase domain"/>
    <property type="match status" value="2"/>
</dbReference>
<dbReference type="EMBL" id="QMDV01000001">
    <property type="protein sequence ID" value="RAU83681.1"/>
    <property type="molecule type" value="Genomic_DNA"/>
</dbReference>
<keyword evidence="2 5" id="KW-0808">Transferase</keyword>
<evidence type="ECO:0000313" key="5">
    <source>
        <dbReference type="EMBL" id="RAU83681.1"/>
    </source>
</evidence>
<reference evidence="5 6" key="1">
    <citation type="submission" date="2018-06" db="EMBL/GenBank/DDBJ databases">
        <authorList>
            <person name="Liu Z.-W."/>
        </authorList>
    </citation>
    <scope>NUCLEOTIDE SEQUENCE [LARGE SCALE GENOMIC DNA]</scope>
    <source>
        <strain evidence="5 6">2b14</strain>
    </source>
</reference>
<feature type="domain" description="4'-phosphopantetheinyl transferase" evidence="3">
    <location>
        <begin position="108"/>
        <end position="161"/>
    </location>
</feature>
<proteinExistence type="inferred from homology"/>
<comment type="caution">
    <text evidence="5">The sequence shown here is derived from an EMBL/GenBank/DDBJ whole genome shotgun (WGS) entry which is preliminary data.</text>
</comment>
<accession>A0A364RHA4</accession>
<dbReference type="InterPro" id="IPR050559">
    <property type="entry name" value="P-Pant_transferase_sf"/>
</dbReference>
<dbReference type="AlphaFoldDB" id="A0A364RHA4"/>
<dbReference type="PANTHER" id="PTHR12215">
    <property type="entry name" value="PHOSPHOPANTETHEINE TRANSFERASE"/>
    <property type="match status" value="1"/>
</dbReference>
<comment type="similarity">
    <text evidence="1">Belongs to the P-Pant transferase superfamily. Gsp/Sfp/HetI/AcpT family.</text>
</comment>
<evidence type="ECO:0000313" key="6">
    <source>
        <dbReference type="Proteomes" id="UP000251692"/>
    </source>
</evidence>
<dbReference type="Pfam" id="PF17837">
    <property type="entry name" value="4PPT_N"/>
    <property type="match status" value="1"/>
</dbReference>
<evidence type="ECO:0000259" key="3">
    <source>
        <dbReference type="Pfam" id="PF01648"/>
    </source>
</evidence>
<reference evidence="5 6" key="2">
    <citation type="submission" date="2018-07" db="EMBL/GenBank/DDBJ databases">
        <title>Pontibacter sp. 2b14 genomic sequence and assembly.</title>
        <authorList>
            <person name="Du Z.-J."/>
        </authorList>
    </citation>
    <scope>NUCLEOTIDE SEQUENCE [LARGE SCALE GENOMIC DNA]</scope>
    <source>
        <strain evidence="5 6">2b14</strain>
    </source>
</reference>
<evidence type="ECO:0000256" key="1">
    <source>
        <dbReference type="ARBA" id="ARBA00010990"/>
    </source>
</evidence>
<dbReference type="Pfam" id="PF01648">
    <property type="entry name" value="ACPS"/>
    <property type="match status" value="1"/>
</dbReference>
<dbReference type="Proteomes" id="UP000251692">
    <property type="component" value="Unassembled WGS sequence"/>
</dbReference>
<organism evidence="5 6">
    <name type="scientific">Pontibacter arcticus</name>
    <dbReference type="NCBI Taxonomy" id="2080288"/>
    <lineage>
        <taxon>Bacteria</taxon>
        <taxon>Pseudomonadati</taxon>
        <taxon>Bacteroidota</taxon>
        <taxon>Cytophagia</taxon>
        <taxon>Cytophagales</taxon>
        <taxon>Hymenobacteraceae</taxon>
        <taxon>Pontibacter</taxon>
    </lineage>
</organism>
<evidence type="ECO:0000259" key="4">
    <source>
        <dbReference type="Pfam" id="PF17837"/>
    </source>
</evidence>
<evidence type="ECO:0000256" key="2">
    <source>
        <dbReference type="ARBA" id="ARBA00022679"/>
    </source>
</evidence>
<sequence>MPLLLTRKINDHTLLGIWQLSETETELRAALPAFVDISYLNEHVHQRRVCEWLASRVLLYTLLAEFTDEQLPVLRAETGQPYFKNANFHVSITHSPELAAVILSSKAQVGIDIELITPKALRVADKFLTEKEKVYTLASEKETCLYWSAKETLYKMYTRKKLIFKDNILLCPSSESNILQGCVQTDNFYKLYQIYHETLLGHILTYTSDNDVQPV</sequence>
<feature type="domain" description="4'-phosphopantetheinyl transferase N-terminal" evidence="4">
    <location>
        <begin position="43"/>
        <end position="103"/>
    </location>
</feature>
<keyword evidence="6" id="KW-1185">Reference proteome</keyword>
<dbReference type="GO" id="GO:0008897">
    <property type="term" value="F:holo-[acyl-carrier-protein] synthase activity"/>
    <property type="evidence" value="ECO:0007669"/>
    <property type="project" value="InterPro"/>
</dbReference>
<dbReference type="InterPro" id="IPR037143">
    <property type="entry name" value="4-PPantetheinyl_Trfase_dom_sf"/>
</dbReference>
<dbReference type="OrthoDB" id="1190494at2"/>